<proteinExistence type="predicted"/>
<evidence type="ECO:0000313" key="3">
    <source>
        <dbReference type="Proteomes" id="UP001257234"/>
    </source>
</evidence>
<gene>
    <name evidence="2" type="ORF">RE431_09505</name>
</gene>
<evidence type="ECO:0000313" key="2">
    <source>
        <dbReference type="EMBL" id="MDR5590878.1"/>
    </source>
</evidence>
<keyword evidence="3" id="KW-1185">Reference proteome</keyword>
<organism evidence="2 3">
    <name type="scientific">Christiangramia sediminicola</name>
    <dbReference type="NCBI Taxonomy" id="3073267"/>
    <lineage>
        <taxon>Bacteria</taxon>
        <taxon>Pseudomonadati</taxon>
        <taxon>Bacteroidota</taxon>
        <taxon>Flavobacteriia</taxon>
        <taxon>Flavobacteriales</taxon>
        <taxon>Flavobacteriaceae</taxon>
        <taxon>Christiangramia</taxon>
    </lineage>
</organism>
<keyword evidence="1" id="KW-0812">Transmembrane</keyword>
<sequence length="69" mass="7970">MSDQELNSGESRPQRNIWNLVLGIIFLLYGSFRLYQKSQIEDPETFGVIIAVGFIAFGIYDLYKYFKGV</sequence>
<accession>A0ABU1ERT6</accession>
<feature type="transmembrane region" description="Helical" evidence="1">
    <location>
        <begin position="47"/>
        <end position="66"/>
    </location>
</feature>
<dbReference type="Proteomes" id="UP001257234">
    <property type="component" value="Unassembled WGS sequence"/>
</dbReference>
<keyword evidence="1" id="KW-1133">Transmembrane helix</keyword>
<keyword evidence="1" id="KW-0472">Membrane</keyword>
<dbReference type="RefSeq" id="WP_309561749.1">
    <property type="nucleotide sequence ID" value="NZ_JAVJIU010000003.1"/>
</dbReference>
<reference evidence="3" key="1">
    <citation type="submission" date="2023-07" db="EMBL/GenBank/DDBJ databases">
        <title>Christiangramia sp. SM2212., a novel bacterium of the family Flavobacteriaceae isolated from the sea sediment.</title>
        <authorList>
            <person name="Wang J."/>
            <person name="Zhang X."/>
        </authorList>
    </citation>
    <scope>NUCLEOTIDE SEQUENCE [LARGE SCALE GENOMIC DNA]</scope>
    <source>
        <strain evidence="3">SM2212</strain>
    </source>
</reference>
<evidence type="ECO:0000256" key="1">
    <source>
        <dbReference type="SAM" id="Phobius"/>
    </source>
</evidence>
<comment type="caution">
    <text evidence="2">The sequence shown here is derived from an EMBL/GenBank/DDBJ whole genome shotgun (WGS) entry which is preliminary data.</text>
</comment>
<feature type="transmembrane region" description="Helical" evidence="1">
    <location>
        <begin position="17"/>
        <end position="35"/>
    </location>
</feature>
<name>A0ABU1ERT6_9FLAO</name>
<dbReference type="EMBL" id="JAVJIU010000003">
    <property type="protein sequence ID" value="MDR5590878.1"/>
    <property type="molecule type" value="Genomic_DNA"/>
</dbReference>
<protein>
    <submittedName>
        <fullName evidence="2">Uncharacterized protein</fullName>
    </submittedName>
</protein>